<dbReference type="GO" id="GO:0000492">
    <property type="term" value="P:box C/D snoRNP assembly"/>
    <property type="evidence" value="ECO:0007669"/>
    <property type="project" value="TreeGrafter"/>
</dbReference>
<dbReference type="InterPro" id="IPR050734">
    <property type="entry name" value="PIH1/Kintoun_subfamily"/>
</dbReference>
<dbReference type="InterPro" id="IPR008978">
    <property type="entry name" value="HSP20-like_chaperone"/>
</dbReference>
<name>H2Y9S8_CIOSA</name>
<dbReference type="PANTHER" id="PTHR22997">
    <property type="entry name" value="PIH1 DOMAIN-CONTAINING PROTEIN 1"/>
    <property type="match status" value="1"/>
</dbReference>
<dbReference type="InParanoid" id="H2Y9S8"/>
<reference evidence="4" key="1">
    <citation type="submission" date="2003-08" db="EMBL/GenBank/DDBJ databases">
        <authorList>
            <person name="Birren B."/>
            <person name="Nusbaum C."/>
            <person name="Abebe A."/>
            <person name="Abouelleil A."/>
            <person name="Adekoya E."/>
            <person name="Ait-zahra M."/>
            <person name="Allen N."/>
            <person name="Allen T."/>
            <person name="An P."/>
            <person name="Anderson M."/>
            <person name="Anderson S."/>
            <person name="Arachchi H."/>
            <person name="Armbruster J."/>
            <person name="Bachantsang P."/>
            <person name="Baldwin J."/>
            <person name="Barry A."/>
            <person name="Bayul T."/>
            <person name="Blitshsteyn B."/>
            <person name="Bloom T."/>
            <person name="Blye J."/>
            <person name="Boguslavskiy L."/>
            <person name="Borowsky M."/>
            <person name="Boukhgalter B."/>
            <person name="Brunache A."/>
            <person name="Butler J."/>
            <person name="Calixte N."/>
            <person name="Calvo S."/>
            <person name="Camarata J."/>
            <person name="Campo K."/>
            <person name="Chang J."/>
            <person name="Cheshatsang Y."/>
            <person name="Citroen M."/>
            <person name="Collymore A."/>
            <person name="Considine T."/>
            <person name="Cook A."/>
            <person name="Cooke P."/>
            <person name="Corum B."/>
            <person name="Cuomo C."/>
            <person name="David R."/>
            <person name="Dawoe T."/>
            <person name="Degray S."/>
            <person name="Dodge S."/>
            <person name="Dooley K."/>
            <person name="Dorje P."/>
            <person name="Dorjee K."/>
            <person name="Dorris L."/>
            <person name="Duffey N."/>
            <person name="Dupes A."/>
            <person name="Elkins T."/>
            <person name="Engels R."/>
            <person name="Erickson J."/>
            <person name="Farina A."/>
            <person name="Faro S."/>
            <person name="Ferreira P."/>
            <person name="Fischer H."/>
            <person name="Fitzgerald M."/>
            <person name="Foley K."/>
            <person name="Gage D."/>
            <person name="Galagan J."/>
            <person name="Gearin G."/>
            <person name="Gnerre S."/>
            <person name="Gnirke A."/>
            <person name="Goyette A."/>
            <person name="Graham J."/>
            <person name="Grandbois E."/>
            <person name="Gyaltsen K."/>
            <person name="Hafez N."/>
            <person name="Hagopian D."/>
            <person name="Hagos B."/>
            <person name="Hall J."/>
            <person name="Hatcher B."/>
            <person name="Heller A."/>
            <person name="Higgins H."/>
            <person name="Honan T."/>
            <person name="Horn A."/>
            <person name="Houde N."/>
            <person name="Hughes L."/>
            <person name="Hulme W."/>
            <person name="Husby E."/>
            <person name="Iliev I."/>
            <person name="Jaffe D."/>
            <person name="Jones C."/>
            <person name="Kamal M."/>
            <person name="Kamat A."/>
            <person name="Kamvysselis M."/>
            <person name="Karlsson E."/>
            <person name="Kells C."/>
            <person name="Kieu A."/>
            <person name="Kisner P."/>
            <person name="Kodira C."/>
            <person name="Kulbokas E."/>
            <person name="Labutti K."/>
            <person name="Lama D."/>
            <person name="Landers T."/>
            <person name="Leger J."/>
            <person name="Levine S."/>
            <person name="Lewis D."/>
            <person name="Lewis T."/>
            <person name="Lindblad-toh K."/>
            <person name="Liu X."/>
            <person name="Lokyitsang T."/>
            <person name="Lokyitsang Y."/>
            <person name="Lucien O."/>
            <person name="Lui A."/>
            <person name="Ma L.J."/>
            <person name="Mabbitt R."/>
            <person name="Macdonald J."/>
            <person name="Maclean C."/>
            <person name="Major J."/>
            <person name="Manning J."/>
            <person name="Marabella R."/>
            <person name="Maru K."/>
            <person name="Matthews C."/>
            <person name="Mauceli E."/>
            <person name="Mccarthy M."/>
            <person name="Mcdonough S."/>
            <person name="Mcghee T."/>
            <person name="Meldrim J."/>
            <person name="Meneus L."/>
            <person name="Mesirov J."/>
            <person name="Mihalev A."/>
            <person name="Mihova T."/>
            <person name="Mikkelsen T."/>
            <person name="Mlenga V."/>
            <person name="Moru K."/>
            <person name="Mozes J."/>
            <person name="Mulrain L."/>
            <person name="Munson G."/>
            <person name="Naylor J."/>
            <person name="Newes C."/>
            <person name="Nguyen C."/>
            <person name="Nguyen N."/>
            <person name="Nguyen T."/>
            <person name="Nicol R."/>
            <person name="Nielsen C."/>
            <person name="Nizzari M."/>
            <person name="Norbu C."/>
            <person name="Norbu N."/>
            <person name="O'donnell P."/>
            <person name="Okoawo O."/>
            <person name="O'leary S."/>
            <person name="Omotosho B."/>
            <person name="O'neill K."/>
            <person name="Osman S."/>
            <person name="Parker S."/>
            <person name="Perrin D."/>
            <person name="Phunkhang P."/>
            <person name="Piqani B."/>
            <person name="Purcell S."/>
            <person name="Rachupka T."/>
            <person name="Ramasamy U."/>
            <person name="Rameau R."/>
            <person name="Ray V."/>
            <person name="Raymond C."/>
            <person name="Retta R."/>
            <person name="Richardson S."/>
            <person name="Rise C."/>
            <person name="Rodriguez J."/>
            <person name="Rogers J."/>
            <person name="Rogov P."/>
            <person name="Rutman M."/>
            <person name="Schupbach R."/>
            <person name="Seaman C."/>
            <person name="Settipalli S."/>
            <person name="Sharpe T."/>
            <person name="Sheridan J."/>
            <person name="Sherpa N."/>
            <person name="Shi J."/>
            <person name="Smirnov S."/>
            <person name="Smith C."/>
            <person name="Sougnez C."/>
            <person name="Spencer B."/>
            <person name="Stalker J."/>
            <person name="Stange-thomann N."/>
            <person name="Stavropoulos S."/>
            <person name="Stetson K."/>
            <person name="Stone C."/>
            <person name="Stone S."/>
            <person name="Stubbs M."/>
            <person name="Talamas J."/>
            <person name="Tchuinga P."/>
            <person name="Tenzing P."/>
            <person name="Tesfaye S."/>
            <person name="Theodore J."/>
            <person name="Thoulutsang Y."/>
            <person name="Topham K."/>
            <person name="Towey S."/>
            <person name="Tsamla T."/>
            <person name="Tsomo N."/>
            <person name="Vallee D."/>
            <person name="Vassiliev H."/>
            <person name="Venkataraman V."/>
            <person name="Vinson J."/>
            <person name="Vo A."/>
            <person name="Wade C."/>
            <person name="Wang S."/>
            <person name="Wangchuk T."/>
            <person name="Wangdi T."/>
            <person name="Whittaker C."/>
            <person name="Wilkinson J."/>
            <person name="Wu Y."/>
            <person name="Wyman D."/>
            <person name="Yadav S."/>
            <person name="Yang S."/>
            <person name="Yang X."/>
            <person name="Yeager S."/>
            <person name="Yee E."/>
            <person name="Young G."/>
            <person name="Zainoun J."/>
            <person name="Zembeck L."/>
            <person name="Zimmer A."/>
            <person name="Zody M."/>
            <person name="Lander E."/>
        </authorList>
    </citation>
    <scope>NUCLEOTIDE SEQUENCE [LARGE SCALE GENOMIC DNA]</scope>
</reference>
<proteinExistence type="inferred from homology"/>
<keyword evidence="4" id="KW-1185">Reference proteome</keyword>
<evidence type="ECO:0000256" key="1">
    <source>
        <dbReference type="ARBA" id="ARBA00008511"/>
    </source>
</evidence>
<dbReference type="GO" id="GO:0006364">
    <property type="term" value="P:rRNA processing"/>
    <property type="evidence" value="ECO:0007669"/>
    <property type="project" value="TreeGrafter"/>
</dbReference>
<evidence type="ECO:0000313" key="3">
    <source>
        <dbReference type="Ensembl" id="ENSCSAVP00000002076.1"/>
    </source>
</evidence>
<dbReference type="eggNOG" id="KOG4356">
    <property type="taxonomic scope" value="Eukaryota"/>
</dbReference>
<dbReference type="Pfam" id="PF18201">
    <property type="entry name" value="PIH1_CS"/>
    <property type="match status" value="1"/>
</dbReference>
<dbReference type="Ensembl" id="ENSCSAVT00000002113.1">
    <property type="protein sequence ID" value="ENSCSAVP00000002076.1"/>
    <property type="gene ID" value="ENSCSAVG00000001220.1"/>
</dbReference>
<dbReference type="Gene3D" id="2.60.40.790">
    <property type="match status" value="1"/>
</dbReference>
<organism evidence="3 4">
    <name type="scientific">Ciona savignyi</name>
    <name type="common">Pacific transparent sea squirt</name>
    <dbReference type="NCBI Taxonomy" id="51511"/>
    <lineage>
        <taxon>Eukaryota</taxon>
        <taxon>Metazoa</taxon>
        <taxon>Chordata</taxon>
        <taxon>Tunicata</taxon>
        <taxon>Ascidiacea</taxon>
        <taxon>Phlebobranchia</taxon>
        <taxon>Cionidae</taxon>
        <taxon>Ciona</taxon>
    </lineage>
</organism>
<dbReference type="GeneTree" id="ENSGT00510000048581"/>
<reference evidence="3" key="2">
    <citation type="submission" date="2025-08" db="UniProtKB">
        <authorList>
            <consortium name="Ensembl"/>
        </authorList>
    </citation>
    <scope>IDENTIFICATION</scope>
</reference>
<dbReference type="AlphaFoldDB" id="H2Y9S8"/>
<dbReference type="GO" id="GO:0097255">
    <property type="term" value="C:R2TP complex"/>
    <property type="evidence" value="ECO:0007669"/>
    <property type="project" value="TreeGrafter"/>
</dbReference>
<dbReference type="GO" id="GO:1990904">
    <property type="term" value="C:ribonucleoprotein complex"/>
    <property type="evidence" value="ECO:0007669"/>
    <property type="project" value="TreeGrafter"/>
</dbReference>
<protein>
    <recommendedName>
        <fullName evidence="2">PIH1D1/2/3 CS-like domain-containing protein</fullName>
    </recommendedName>
</protein>
<dbReference type="InterPro" id="IPR041442">
    <property type="entry name" value="PIH1D1/2/3_CS-like"/>
</dbReference>
<dbReference type="STRING" id="51511.ENSCSAVP00000002076"/>
<dbReference type="Proteomes" id="UP000007875">
    <property type="component" value="Unassembled WGS sequence"/>
</dbReference>
<comment type="similarity">
    <text evidence="1">Belongs to the PIH1 family.</text>
</comment>
<accession>H2Y9S8</accession>
<feature type="domain" description="PIH1D1/2/3 CS-like" evidence="2">
    <location>
        <begin position="130"/>
        <end position="206"/>
    </location>
</feature>
<sequence length="210" mass="24130">MMGMTITVLQTQQKILLSNYYKEIKDIFKGDLPANPRALFLQNPDSEFSDMGKLAEKCKANVKSPTDCLSSPESLLKNLSENPADTEEERTLDADFMKNLSQLNEPKDKKKNTKLIEEIAVPLDVPVHMLQEYESDDRNPHRFVLRVNLPDISSVEECDLEIFKDELELTVEKKYYLKLQLPKPILDEKTSARFVRKSNLLSVTMPLEHS</sequence>
<dbReference type="PANTHER" id="PTHR22997:SF6">
    <property type="entry name" value="PIH1 DOMAIN-CONTAINING PROTEIN 2"/>
    <property type="match status" value="1"/>
</dbReference>
<reference evidence="3" key="3">
    <citation type="submission" date="2025-09" db="UniProtKB">
        <authorList>
            <consortium name="Ensembl"/>
        </authorList>
    </citation>
    <scope>IDENTIFICATION</scope>
</reference>
<dbReference type="GO" id="GO:0005737">
    <property type="term" value="C:cytoplasm"/>
    <property type="evidence" value="ECO:0007669"/>
    <property type="project" value="TreeGrafter"/>
</dbReference>
<dbReference type="FunCoup" id="H2Y9S8">
    <property type="interactions" value="11"/>
</dbReference>
<dbReference type="HOGENOM" id="CLU_1309726_0_0_1"/>
<evidence type="ECO:0000313" key="4">
    <source>
        <dbReference type="Proteomes" id="UP000007875"/>
    </source>
</evidence>
<dbReference type="CDD" id="cd06464">
    <property type="entry name" value="ACD_sHsps-like"/>
    <property type="match status" value="1"/>
</dbReference>
<evidence type="ECO:0000259" key="2">
    <source>
        <dbReference type="Pfam" id="PF18201"/>
    </source>
</evidence>